<name>A0ACC1JWS0_9FUNG</name>
<evidence type="ECO:0000313" key="1">
    <source>
        <dbReference type="EMBL" id="KAJ2768619.1"/>
    </source>
</evidence>
<dbReference type="Proteomes" id="UP001140234">
    <property type="component" value="Unassembled WGS sequence"/>
</dbReference>
<gene>
    <name evidence="1" type="ORF">IWQ57_003456</name>
</gene>
<organism evidence="1 2">
    <name type="scientific">Coemansia nantahalensis</name>
    <dbReference type="NCBI Taxonomy" id="2789366"/>
    <lineage>
        <taxon>Eukaryota</taxon>
        <taxon>Fungi</taxon>
        <taxon>Fungi incertae sedis</taxon>
        <taxon>Zoopagomycota</taxon>
        <taxon>Kickxellomycotina</taxon>
        <taxon>Kickxellomycetes</taxon>
        <taxon>Kickxellales</taxon>
        <taxon>Kickxellaceae</taxon>
        <taxon>Coemansia</taxon>
    </lineage>
</organism>
<evidence type="ECO:0000313" key="2">
    <source>
        <dbReference type="Proteomes" id="UP001140234"/>
    </source>
</evidence>
<sequence length="280" mass="30166">LQRYHHALRPRPPFSAATAEAAELRPQCGYRPVPKQVSKLIIPNNVPPALFETTAKISASYLLQHYFADFYTQAHYNLSAAEQRFALAAASILLVLGVGTAATVAVAAAHTAWRAFAVPLLVGSTLSLSAAWTRIGVLQWLLRTRPTSLIAQAPGRVQPGDEELAQSAGRSDVDMHAVRSVTGTLWMQRPAGLAGTLAATSCLPGTSSTPGAARNALDTAVRLMLRKHCVGDQWYIDFYAKRYRVLEPLVLRGQCYSVGHQAAVLVVVWCAVAAALFLVP</sequence>
<dbReference type="EMBL" id="JANBUJ010001126">
    <property type="protein sequence ID" value="KAJ2768619.1"/>
    <property type="molecule type" value="Genomic_DNA"/>
</dbReference>
<protein>
    <submittedName>
        <fullName evidence="1">Uncharacterized protein</fullName>
    </submittedName>
</protein>
<keyword evidence="2" id="KW-1185">Reference proteome</keyword>
<comment type="caution">
    <text evidence="1">The sequence shown here is derived from an EMBL/GenBank/DDBJ whole genome shotgun (WGS) entry which is preliminary data.</text>
</comment>
<accession>A0ACC1JWS0</accession>
<feature type="non-terminal residue" evidence="1">
    <location>
        <position position="1"/>
    </location>
</feature>
<proteinExistence type="predicted"/>
<reference evidence="1" key="1">
    <citation type="submission" date="2022-07" db="EMBL/GenBank/DDBJ databases">
        <title>Phylogenomic reconstructions and comparative analyses of Kickxellomycotina fungi.</title>
        <authorList>
            <person name="Reynolds N.K."/>
            <person name="Stajich J.E."/>
            <person name="Barry K."/>
            <person name="Grigoriev I.V."/>
            <person name="Crous P."/>
            <person name="Smith M.E."/>
        </authorList>
    </citation>
    <scope>NUCLEOTIDE SEQUENCE</scope>
    <source>
        <strain evidence="1">CBS 109366</strain>
    </source>
</reference>